<evidence type="ECO:0000256" key="12">
    <source>
        <dbReference type="ARBA" id="ARBA00022840"/>
    </source>
</evidence>
<evidence type="ECO:0000256" key="13">
    <source>
        <dbReference type="ARBA" id="ARBA00022842"/>
    </source>
</evidence>
<keyword evidence="22" id="KW-0812">Transmembrane</keyword>
<dbReference type="Gene3D" id="3.30.565.10">
    <property type="entry name" value="Histidine kinase-like ATPase, C-terminal domain"/>
    <property type="match status" value="1"/>
</dbReference>
<comment type="caution">
    <text evidence="25">The sequence shown here is derived from an EMBL/GenBank/DDBJ whole genome shotgun (WGS) entry which is preliminary data.</text>
</comment>
<keyword evidence="17" id="KW-0843">Virulence</keyword>
<keyword evidence="15" id="KW-0902">Two-component regulatory system</keyword>
<evidence type="ECO:0000256" key="15">
    <source>
        <dbReference type="ARBA" id="ARBA00023012"/>
    </source>
</evidence>
<dbReference type="InterPro" id="IPR003661">
    <property type="entry name" value="HisK_dim/P_dom"/>
</dbReference>
<evidence type="ECO:0000256" key="22">
    <source>
        <dbReference type="SAM" id="Phobius"/>
    </source>
</evidence>
<dbReference type="PRINTS" id="PR00344">
    <property type="entry name" value="BCTRLSENSOR"/>
</dbReference>
<sequence>MEKRRERRPGLTALFWRYLITTGGVLLLLIILWWMGLTMLLRQGVVRPASTAADQVSGVVQKLESGEITPAEIPYYYRWALFDAGQVVDEGNMNGRFLDYAKAAIAGDSTPQGMLYSQYHRIARLPGGLTCVVQYDYSMPYGSPELQNRLPEFQTCATVVLALACLLAGAVSTRHFAGLLRRDAALLTAATHAIAQQRLDAPLTGRARVRELGETLAAMEQLREQLARSLERQWAMEQQRRLELAALTHDLKTSLTLISGNAELLQEDNLPPAQREMVETILRSTTRLQDYVAQLRALTAPEGGSEPVKEPVPLAALAEGWQEIGRSLCAPKKISFVCSELPDCTPMVCRADLDRAVSNLLDNAVRYTPAGGKVRLGISAEEKQLHIFVEDTGPGFSAEALAKGPQAFFTSDASRPKEGHLGLGLFYADQTARKHGGELRLSNTGQGARAELTIAF</sequence>
<dbReference type="SUPFAM" id="SSF55874">
    <property type="entry name" value="ATPase domain of HSP90 chaperone/DNA topoisomerase II/histidine kinase"/>
    <property type="match status" value="1"/>
</dbReference>
<comment type="subcellular location">
    <subcellularLocation>
        <location evidence="4">Cell membrane</location>
        <topology evidence="4">Multi-pass membrane protein</topology>
    </subcellularLocation>
</comment>
<evidence type="ECO:0000256" key="3">
    <source>
        <dbReference type="ARBA" id="ARBA00001946"/>
    </source>
</evidence>
<dbReference type="AlphaFoldDB" id="A0AA37J046"/>
<keyword evidence="9" id="KW-0547">Nucleotide-binding</keyword>
<evidence type="ECO:0000256" key="6">
    <source>
        <dbReference type="ARBA" id="ARBA00022475"/>
    </source>
</evidence>
<keyword evidence="10 25" id="KW-0418">Kinase</keyword>
<dbReference type="PANTHER" id="PTHR44936">
    <property type="entry name" value="SENSOR PROTEIN CREC"/>
    <property type="match status" value="1"/>
</dbReference>
<keyword evidence="18" id="KW-0464">Manganese</keyword>
<dbReference type="Gene3D" id="1.10.287.130">
    <property type="match status" value="1"/>
</dbReference>
<comment type="cofactor">
    <cofactor evidence="2">
        <name>Mn(2+)</name>
        <dbReference type="ChEBI" id="CHEBI:29035"/>
    </cofactor>
</comment>
<dbReference type="RefSeq" id="WP_238317759.1">
    <property type="nucleotide sequence ID" value="NZ_BQKV01000098.1"/>
</dbReference>
<dbReference type="InterPro" id="IPR004358">
    <property type="entry name" value="Sig_transdc_His_kin-like_C"/>
</dbReference>
<feature type="domain" description="Histidine kinase" evidence="23">
    <location>
        <begin position="246"/>
        <end position="456"/>
    </location>
</feature>
<accession>A0AA37J046</accession>
<evidence type="ECO:0000256" key="8">
    <source>
        <dbReference type="ARBA" id="ARBA00022679"/>
    </source>
</evidence>
<name>A0AA37J046_9FIRM</name>
<dbReference type="InterPro" id="IPR003594">
    <property type="entry name" value="HATPase_dom"/>
</dbReference>
<feature type="coiled-coil region" evidence="21">
    <location>
        <begin position="209"/>
        <end position="239"/>
    </location>
</feature>
<evidence type="ECO:0000256" key="20">
    <source>
        <dbReference type="ARBA" id="ARBA00041776"/>
    </source>
</evidence>
<evidence type="ECO:0000313" key="25">
    <source>
        <dbReference type="EMBL" id="GJN65544.1"/>
    </source>
</evidence>
<keyword evidence="6" id="KW-1003">Cell membrane</keyword>
<feature type="domain" description="HAMP" evidence="24">
    <location>
        <begin position="178"/>
        <end position="231"/>
    </location>
</feature>
<dbReference type="Pfam" id="PF00512">
    <property type="entry name" value="HisKA"/>
    <property type="match status" value="1"/>
</dbReference>
<evidence type="ECO:0000256" key="14">
    <source>
        <dbReference type="ARBA" id="ARBA00022912"/>
    </source>
</evidence>
<dbReference type="GO" id="GO:0005524">
    <property type="term" value="F:ATP binding"/>
    <property type="evidence" value="ECO:0007669"/>
    <property type="project" value="UniProtKB-KW"/>
</dbReference>
<evidence type="ECO:0000256" key="7">
    <source>
        <dbReference type="ARBA" id="ARBA00022553"/>
    </source>
</evidence>
<proteinExistence type="predicted"/>
<dbReference type="SUPFAM" id="SSF47384">
    <property type="entry name" value="Homodimeric domain of signal transducing histidine kinase"/>
    <property type="match status" value="1"/>
</dbReference>
<dbReference type="Pfam" id="PF02518">
    <property type="entry name" value="HATPase_c"/>
    <property type="match status" value="1"/>
</dbReference>
<evidence type="ECO:0000256" key="18">
    <source>
        <dbReference type="ARBA" id="ARBA00023211"/>
    </source>
</evidence>
<keyword evidence="22" id="KW-1133">Transmembrane helix</keyword>
<evidence type="ECO:0000256" key="17">
    <source>
        <dbReference type="ARBA" id="ARBA00023026"/>
    </source>
</evidence>
<keyword evidence="21" id="KW-0175">Coiled coil</keyword>
<dbReference type="InterPro" id="IPR036097">
    <property type="entry name" value="HisK_dim/P_sf"/>
</dbReference>
<dbReference type="EMBL" id="BQKV01000098">
    <property type="protein sequence ID" value="GJN65544.1"/>
    <property type="molecule type" value="Genomic_DNA"/>
</dbReference>
<dbReference type="InterPro" id="IPR003660">
    <property type="entry name" value="HAMP_dom"/>
</dbReference>
<dbReference type="PROSITE" id="PS50109">
    <property type="entry name" value="HIS_KIN"/>
    <property type="match status" value="1"/>
</dbReference>
<dbReference type="SMART" id="SM00387">
    <property type="entry name" value="HATPase_c"/>
    <property type="match status" value="1"/>
</dbReference>
<keyword evidence="14" id="KW-0904">Protein phosphatase</keyword>
<evidence type="ECO:0000256" key="5">
    <source>
        <dbReference type="ARBA" id="ARBA00012438"/>
    </source>
</evidence>
<dbReference type="PROSITE" id="PS50885">
    <property type="entry name" value="HAMP"/>
    <property type="match status" value="1"/>
</dbReference>
<dbReference type="InterPro" id="IPR036890">
    <property type="entry name" value="HATPase_C_sf"/>
</dbReference>
<evidence type="ECO:0000256" key="4">
    <source>
        <dbReference type="ARBA" id="ARBA00004651"/>
    </source>
</evidence>
<evidence type="ECO:0000256" key="11">
    <source>
        <dbReference type="ARBA" id="ARBA00022801"/>
    </source>
</evidence>
<feature type="transmembrane region" description="Helical" evidence="22">
    <location>
        <begin position="12"/>
        <end position="35"/>
    </location>
</feature>
<evidence type="ECO:0000256" key="19">
    <source>
        <dbReference type="ARBA" id="ARBA00040454"/>
    </source>
</evidence>
<evidence type="ECO:0000256" key="16">
    <source>
        <dbReference type="ARBA" id="ARBA00023016"/>
    </source>
</evidence>
<reference evidence="25" key="1">
    <citation type="journal article" date="2022" name="Int. J. Syst. Evol. Microbiol.">
        <title>Genome-based, phenotypic and chemotaxonomic classification of Faecalibacterium strains: proposal of three novel species Faecalibacterium duncaniae sp. nov., Faecalibacterium hattorii sp. nov. and Faecalibacterium gallinarum sp. nov. .</title>
        <authorList>
            <person name="Sakamoto M."/>
            <person name="Sakurai N."/>
            <person name="Tanno H."/>
            <person name="Iino T."/>
            <person name="Ohkuma M."/>
            <person name="Endo A."/>
        </authorList>
    </citation>
    <scope>NUCLEOTIDE SEQUENCE</scope>
    <source>
        <strain evidence="25">JCM 17207</strain>
    </source>
</reference>
<keyword evidence="16" id="KW-0346">Stress response</keyword>
<keyword evidence="26" id="KW-1185">Reference proteome</keyword>
<protein>
    <recommendedName>
        <fullName evidence="19">Signal transduction histidine-protein kinase/phosphatase MprB</fullName>
        <ecNumber evidence="5">2.7.13.3</ecNumber>
    </recommendedName>
    <alternativeName>
        <fullName evidence="20">Mycobacterial persistence regulator B</fullName>
    </alternativeName>
</protein>
<comment type="catalytic activity">
    <reaction evidence="1">
        <text>ATP + protein L-histidine = ADP + protein N-phospho-L-histidine.</text>
        <dbReference type="EC" id="2.7.13.3"/>
    </reaction>
</comment>
<keyword evidence="12" id="KW-0067">ATP-binding</keyword>
<dbReference type="Proteomes" id="UP001055185">
    <property type="component" value="Unassembled WGS sequence"/>
</dbReference>
<dbReference type="CDD" id="cd00082">
    <property type="entry name" value="HisKA"/>
    <property type="match status" value="1"/>
</dbReference>
<dbReference type="GO" id="GO:0004721">
    <property type="term" value="F:phosphoprotein phosphatase activity"/>
    <property type="evidence" value="ECO:0007669"/>
    <property type="project" value="UniProtKB-KW"/>
</dbReference>
<dbReference type="InterPro" id="IPR050980">
    <property type="entry name" value="2C_sensor_his_kinase"/>
</dbReference>
<evidence type="ECO:0000256" key="9">
    <source>
        <dbReference type="ARBA" id="ARBA00022741"/>
    </source>
</evidence>
<keyword evidence="7" id="KW-0597">Phosphoprotein</keyword>
<dbReference type="PANTHER" id="PTHR44936:SF9">
    <property type="entry name" value="SENSOR PROTEIN CREC"/>
    <property type="match status" value="1"/>
</dbReference>
<comment type="cofactor">
    <cofactor evidence="3">
        <name>Mg(2+)</name>
        <dbReference type="ChEBI" id="CHEBI:18420"/>
    </cofactor>
</comment>
<dbReference type="Gene3D" id="6.10.340.10">
    <property type="match status" value="1"/>
</dbReference>
<evidence type="ECO:0000256" key="10">
    <source>
        <dbReference type="ARBA" id="ARBA00022777"/>
    </source>
</evidence>
<keyword evidence="8" id="KW-0808">Transferase</keyword>
<dbReference type="CDD" id="cd00075">
    <property type="entry name" value="HATPase"/>
    <property type="match status" value="1"/>
</dbReference>
<evidence type="ECO:0000256" key="1">
    <source>
        <dbReference type="ARBA" id="ARBA00000085"/>
    </source>
</evidence>
<dbReference type="InterPro" id="IPR005467">
    <property type="entry name" value="His_kinase_dom"/>
</dbReference>
<evidence type="ECO:0000256" key="2">
    <source>
        <dbReference type="ARBA" id="ARBA00001936"/>
    </source>
</evidence>
<keyword evidence="13" id="KW-0460">Magnesium</keyword>
<evidence type="ECO:0000313" key="26">
    <source>
        <dbReference type="Proteomes" id="UP001055185"/>
    </source>
</evidence>
<dbReference type="GO" id="GO:0000155">
    <property type="term" value="F:phosphorelay sensor kinase activity"/>
    <property type="evidence" value="ECO:0007669"/>
    <property type="project" value="InterPro"/>
</dbReference>
<keyword evidence="11" id="KW-0378">Hydrolase</keyword>
<dbReference type="EC" id="2.7.13.3" evidence="5"/>
<keyword evidence="22" id="KW-0472">Membrane</keyword>
<evidence type="ECO:0000259" key="24">
    <source>
        <dbReference type="PROSITE" id="PS50885"/>
    </source>
</evidence>
<evidence type="ECO:0000259" key="23">
    <source>
        <dbReference type="PROSITE" id="PS50109"/>
    </source>
</evidence>
<evidence type="ECO:0000256" key="21">
    <source>
        <dbReference type="SAM" id="Coils"/>
    </source>
</evidence>
<gene>
    <name evidence="25" type="ORF">JCM17207_21690</name>
</gene>
<dbReference type="SMART" id="SM00388">
    <property type="entry name" value="HisKA"/>
    <property type="match status" value="1"/>
</dbReference>
<dbReference type="GO" id="GO:0005886">
    <property type="term" value="C:plasma membrane"/>
    <property type="evidence" value="ECO:0007669"/>
    <property type="project" value="UniProtKB-SubCell"/>
</dbReference>
<organism evidence="25 26">
    <name type="scientific">Faecalibacterium gallinarum</name>
    <dbReference type="NCBI Taxonomy" id="2903556"/>
    <lineage>
        <taxon>Bacteria</taxon>
        <taxon>Bacillati</taxon>
        <taxon>Bacillota</taxon>
        <taxon>Clostridia</taxon>
        <taxon>Eubacteriales</taxon>
        <taxon>Oscillospiraceae</taxon>
        <taxon>Faecalibacterium</taxon>
    </lineage>
</organism>